<dbReference type="Pfam" id="PF07478">
    <property type="entry name" value="Dala_Dala_lig_C"/>
    <property type="match status" value="1"/>
</dbReference>
<dbReference type="InterPro" id="IPR005905">
    <property type="entry name" value="D_ala_D_ala"/>
</dbReference>
<proteinExistence type="inferred from homology"/>
<keyword evidence="6" id="KW-0547">Nucleotide-binding</keyword>
<dbReference type="PANTHER" id="PTHR23132">
    <property type="entry name" value="D-ALANINE--D-ALANINE LIGASE"/>
    <property type="match status" value="1"/>
</dbReference>
<reference evidence="8 9" key="1">
    <citation type="submission" date="2017-12" db="EMBL/GenBank/DDBJ databases">
        <title>The whole genome sequence of the Acidipropionibacterium virtanenii sp. nov. type strain JS278.</title>
        <authorList>
            <person name="Laine P."/>
            <person name="Deptula P."/>
            <person name="Varmanen P."/>
            <person name="Auvinen P."/>
        </authorList>
    </citation>
    <scope>NUCLEOTIDE SEQUENCE [LARGE SCALE GENOMIC DNA]</scope>
    <source>
        <strain evidence="8 9">JS278</strain>
    </source>
</reference>
<comment type="subcellular location">
    <subcellularLocation>
        <location evidence="4">Cytoplasm</location>
    </subcellularLocation>
</comment>
<sequence>MGVMKHPVVVLAGGLSHQRDVSLRSGHNVATALRRAGHQVTETDVDSHLVSTLRGIDDVVAFPMLHGGVGEDGSLREVLHLLDVPYVGSGPATCRMAYDKSIGSRMAAAAGVRTPRQVALPHGVFRELGAAVLVASLADHVGLPLIVKPAHGGSSLGVTRVDDVGNLPQAMATAYAYDDMVVIEEFIDGIELAIGLITTAEGTEVLPAVEIRPVGGVYDYAAMYTAGETRLTAPADIAPASASEAEEIARTVAQVLDLSGISRVDAIVGKDGHPVFLEAGVAPGMTDTSLVPVGMQAAGLDLAEVCSRLVADVAGDDD</sequence>
<dbReference type="GO" id="GO:0009252">
    <property type="term" value="P:peptidoglycan biosynthetic process"/>
    <property type="evidence" value="ECO:0007669"/>
    <property type="project" value="UniProtKB-UniRule"/>
</dbReference>
<keyword evidence="2 4" id="KW-0436">Ligase</keyword>
<dbReference type="InterPro" id="IPR013815">
    <property type="entry name" value="ATP_grasp_subdomain_1"/>
</dbReference>
<dbReference type="SUPFAM" id="SSF56059">
    <property type="entry name" value="Glutathione synthetase ATP-binding domain-like"/>
    <property type="match status" value="1"/>
</dbReference>
<comment type="pathway">
    <text evidence="4">Cell wall biogenesis; peptidoglycan biosynthesis.</text>
</comment>
<dbReference type="GO" id="GO:0005737">
    <property type="term" value="C:cytoplasm"/>
    <property type="evidence" value="ECO:0007669"/>
    <property type="project" value="UniProtKB-SubCell"/>
</dbReference>
<dbReference type="GO" id="GO:0008716">
    <property type="term" value="F:D-alanine-D-alanine ligase activity"/>
    <property type="evidence" value="ECO:0007669"/>
    <property type="project" value="UniProtKB-UniRule"/>
</dbReference>
<dbReference type="GO" id="GO:0071555">
    <property type="term" value="P:cell wall organization"/>
    <property type="evidence" value="ECO:0007669"/>
    <property type="project" value="UniProtKB-KW"/>
</dbReference>
<evidence type="ECO:0000313" key="9">
    <source>
        <dbReference type="Proteomes" id="UP000251995"/>
    </source>
</evidence>
<dbReference type="InterPro" id="IPR011761">
    <property type="entry name" value="ATP-grasp"/>
</dbReference>
<comment type="cofactor">
    <cofactor evidence="5">
        <name>Mg(2+)</name>
        <dbReference type="ChEBI" id="CHEBI:18420"/>
    </cofactor>
    <cofactor evidence="5">
        <name>Mn(2+)</name>
        <dbReference type="ChEBI" id="CHEBI:29035"/>
    </cofactor>
    <text evidence="5">Binds 2 magnesium or manganese ions per subunit.</text>
</comment>
<dbReference type="GO" id="GO:0046872">
    <property type="term" value="F:metal ion binding"/>
    <property type="evidence" value="ECO:0007669"/>
    <property type="project" value="UniProtKB-KW"/>
</dbReference>
<evidence type="ECO:0000256" key="1">
    <source>
        <dbReference type="ARBA" id="ARBA00010871"/>
    </source>
</evidence>
<dbReference type="SUPFAM" id="SSF52440">
    <property type="entry name" value="PreATP-grasp domain"/>
    <property type="match status" value="1"/>
</dbReference>
<keyword evidence="5" id="KW-0479">Metal-binding</keyword>
<comment type="function">
    <text evidence="4">Cell wall formation.</text>
</comment>
<accession>A0A344UYC6</accession>
<dbReference type="Gene3D" id="3.30.1490.20">
    <property type="entry name" value="ATP-grasp fold, A domain"/>
    <property type="match status" value="1"/>
</dbReference>
<dbReference type="GO" id="GO:0005524">
    <property type="term" value="F:ATP binding"/>
    <property type="evidence" value="ECO:0007669"/>
    <property type="project" value="UniProtKB-UniRule"/>
</dbReference>
<evidence type="ECO:0000256" key="2">
    <source>
        <dbReference type="ARBA" id="ARBA00022598"/>
    </source>
</evidence>
<name>A0A344UYC6_9ACTN</name>
<dbReference type="PIRSF" id="PIRSF039102">
    <property type="entry name" value="Ddl/VanB"/>
    <property type="match status" value="1"/>
</dbReference>
<dbReference type="EC" id="6.3.2.4" evidence="4"/>
<feature type="binding site" evidence="5">
    <location>
        <position position="278"/>
    </location>
    <ligand>
        <name>Mg(2+)</name>
        <dbReference type="ChEBI" id="CHEBI:18420"/>
        <label>2</label>
    </ligand>
</feature>
<dbReference type="Pfam" id="PF01820">
    <property type="entry name" value="Dala_Dala_lig_N"/>
    <property type="match status" value="1"/>
</dbReference>
<feature type="domain" description="ATP-grasp" evidence="7">
    <location>
        <begin position="104"/>
        <end position="311"/>
    </location>
</feature>
<dbReference type="AlphaFoldDB" id="A0A344UYC6"/>
<dbReference type="HAMAP" id="MF_00047">
    <property type="entry name" value="Dala_Dala_lig"/>
    <property type="match status" value="1"/>
</dbReference>
<evidence type="ECO:0000259" key="7">
    <source>
        <dbReference type="PROSITE" id="PS50975"/>
    </source>
</evidence>
<keyword evidence="3 4" id="KW-0961">Cell wall biogenesis/degradation</keyword>
<dbReference type="Gene3D" id="3.30.470.20">
    <property type="entry name" value="ATP-grasp fold, B domain"/>
    <property type="match status" value="1"/>
</dbReference>
<keyword evidence="6" id="KW-0067">ATP-binding</keyword>
<protein>
    <recommendedName>
        <fullName evidence="4">D-alanine--D-alanine ligase</fullName>
        <ecNumber evidence="4">6.3.2.4</ecNumber>
    </recommendedName>
    <alternativeName>
        <fullName evidence="4">D-Ala-D-Ala ligase</fullName>
    </alternativeName>
    <alternativeName>
        <fullName evidence="4">D-alanylalanine synthetase</fullName>
    </alternativeName>
</protein>
<gene>
    <name evidence="8" type="primary">ddl_2</name>
    <name evidence="4" type="synonym">ddl</name>
    <name evidence="8" type="ORF">JS278_03140</name>
</gene>
<dbReference type="NCBIfam" id="NF002378">
    <property type="entry name" value="PRK01372.1"/>
    <property type="match status" value="1"/>
</dbReference>
<feature type="binding site" evidence="5">
    <location>
        <position position="278"/>
    </location>
    <ligand>
        <name>Mg(2+)</name>
        <dbReference type="ChEBI" id="CHEBI:18420"/>
        <label>1</label>
    </ligand>
</feature>
<feature type="binding site" evidence="5">
    <location>
        <position position="265"/>
    </location>
    <ligand>
        <name>Mg(2+)</name>
        <dbReference type="ChEBI" id="CHEBI:18420"/>
        <label>1</label>
    </ligand>
</feature>
<evidence type="ECO:0000256" key="6">
    <source>
        <dbReference type="PROSITE-ProRule" id="PRU00409"/>
    </source>
</evidence>
<dbReference type="InterPro" id="IPR011095">
    <property type="entry name" value="Dala_Dala_lig_C"/>
</dbReference>
<dbReference type="PANTHER" id="PTHR23132:SF23">
    <property type="entry name" value="D-ALANINE--D-ALANINE LIGASE B"/>
    <property type="match status" value="1"/>
</dbReference>
<keyword evidence="4" id="KW-0963">Cytoplasm</keyword>
<evidence type="ECO:0000256" key="4">
    <source>
        <dbReference type="HAMAP-Rule" id="MF_00047"/>
    </source>
</evidence>
<keyword evidence="4" id="KW-0133">Cell shape</keyword>
<evidence type="ECO:0000313" key="8">
    <source>
        <dbReference type="EMBL" id="AXE40274.1"/>
    </source>
</evidence>
<dbReference type="EMBL" id="CP025198">
    <property type="protein sequence ID" value="AXE40274.1"/>
    <property type="molecule type" value="Genomic_DNA"/>
</dbReference>
<keyword evidence="5" id="KW-0464">Manganese</keyword>
<keyword evidence="5" id="KW-0460">Magnesium</keyword>
<evidence type="ECO:0000256" key="3">
    <source>
        <dbReference type="ARBA" id="ARBA00023316"/>
    </source>
</evidence>
<dbReference type="GO" id="GO:0008360">
    <property type="term" value="P:regulation of cell shape"/>
    <property type="evidence" value="ECO:0007669"/>
    <property type="project" value="UniProtKB-KW"/>
</dbReference>
<organism evidence="8 9">
    <name type="scientific">Acidipropionibacterium virtanenii</name>
    <dbReference type="NCBI Taxonomy" id="2057246"/>
    <lineage>
        <taxon>Bacteria</taxon>
        <taxon>Bacillati</taxon>
        <taxon>Actinomycetota</taxon>
        <taxon>Actinomycetes</taxon>
        <taxon>Propionibacteriales</taxon>
        <taxon>Propionibacteriaceae</taxon>
        <taxon>Acidipropionibacterium</taxon>
    </lineage>
</organism>
<dbReference type="Proteomes" id="UP000251995">
    <property type="component" value="Chromosome"/>
</dbReference>
<dbReference type="UniPathway" id="UPA00219"/>
<keyword evidence="4" id="KW-0573">Peptidoglycan synthesis</keyword>
<dbReference type="Gene3D" id="3.40.50.20">
    <property type="match status" value="1"/>
</dbReference>
<evidence type="ECO:0000256" key="5">
    <source>
        <dbReference type="PIRSR" id="PIRSR039102-3"/>
    </source>
</evidence>
<dbReference type="InterPro" id="IPR011127">
    <property type="entry name" value="Dala_Dala_lig_N"/>
</dbReference>
<keyword evidence="9" id="KW-1185">Reference proteome</keyword>
<dbReference type="PROSITE" id="PS50975">
    <property type="entry name" value="ATP_GRASP"/>
    <property type="match status" value="1"/>
</dbReference>
<dbReference type="KEGG" id="acij:JS278_03140"/>
<comment type="catalytic activity">
    <reaction evidence="4">
        <text>2 D-alanine + ATP = D-alanyl-D-alanine + ADP + phosphate + H(+)</text>
        <dbReference type="Rhea" id="RHEA:11224"/>
        <dbReference type="ChEBI" id="CHEBI:15378"/>
        <dbReference type="ChEBI" id="CHEBI:30616"/>
        <dbReference type="ChEBI" id="CHEBI:43474"/>
        <dbReference type="ChEBI" id="CHEBI:57416"/>
        <dbReference type="ChEBI" id="CHEBI:57822"/>
        <dbReference type="ChEBI" id="CHEBI:456216"/>
        <dbReference type="EC" id="6.3.2.4"/>
    </reaction>
</comment>
<dbReference type="InterPro" id="IPR016185">
    <property type="entry name" value="PreATP-grasp_dom_sf"/>
</dbReference>
<comment type="similarity">
    <text evidence="1 4">Belongs to the D-alanine--D-alanine ligase family.</text>
</comment>